<gene>
    <name evidence="6" type="ORF">SAMN05421767_12424</name>
</gene>
<sequence>MKQLMVRRRAASQIRKGSPLIRIDDLAQEPICNEGDIVSVVDERQQFLGTAYVGTQNKGIAWIFSKDKNATLTEEFFQDLFHHAIDHRQSLLNDEATNAFRLFNGEGDGFGGVTIDSYDGYLVFSWYSEGIYIYRELIMTACLHSVDGIKGIYEKVRFQSDLEISRFVGGQEAPEPLMVKENNVQYATYLNEGLMTGIFLDQRDVRRLLMENYSAGKTVLNTFSYTGAFSVASAMGGATHTTSVDVAKRSLSKTREQFTVNGLEAEDQKIYVMDVFEYIKYANRKELDFDIVVVDPPSFARTKKRTFSVAKDYPTLVEELVPLVKCGGILVLSTNAANVTTKEFDRMIEEGIQPSGRNYRILHKLGLPEDFPSAPHTPVSDYLKVRFIQLDK</sequence>
<evidence type="ECO:0000256" key="1">
    <source>
        <dbReference type="ARBA" id="ARBA00022603"/>
    </source>
</evidence>
<keyword evidence="1 6" id="KW-0489">Methyltransferase</keyword>
<dbReference type="GO" id="GO:0008168">
    <property type="term" value="F:methyltransferase activity"/>
    <property type="evidence" value="ECO:0007669"/>
    <property type="project" value="UniProtKB-KW"/>
</dbReference>
<proteinExistence type="predicted"/>
<name>A0A1H9M6I6_9LACT</name>
<evidence type="ECO:0000313" key="6">
    <source>
        <dbReference type="EMBL" id="SER19316.1"/>
    </source>
</evidence>
<keyword evidence="3" id="KW-0949">S-adenosyl-L-methionine</keyword>
<dbReference type="GO" id="GO:0003723">
    <property type="term" value="F:RNA binding"/>
    <property type="evidence" value="ECO:0007669"/>
    <property type="project" value="InterPro"/>
</dbReference>
<evidence type="ECO:0000256" key="3">
    <source>
        <dbReference type="ARBA" id="ARBA00022691"/>
    </source>
</evidence>
<dbReference type="InterPro" id="IPR036974">
    <property type="entry name" value="PUA_sf"/>
</dbReference>
<dbReference type="CDD" id="cd02440">
    <property type="entry name" value="AdoMet_MTases"/>
    <property type="match status" value="1"/>
</dbReference>
<dbReference type="OrthoDB" id="9805492at2"/>
<dbReference type="Gene3D" id="3.40.50.150">
    <property type="entry name" value="Vaccinia Virus protein VP39"/>
    <property type="match status" value="1"/>
</dbReference>
<dbReference type="Gene3D" id="2.30.130.10">
    <property type="entry name" value="PUA domain"/>
    <property type="match status" value="1"/>
</dbReference>
<dbReference type="PROSITE" id="PS50890">
    <property type="entry name" value="PUA"/>
    <property type="match status" value="1"/>
</dbReference>
<evidence type="ECO:0000259" key="5">
    <source>
        <dbReference type="Pfam" id="PF17785"/>
    </source>
</evidence>
<organism evidence="6 7">
    <name type="scientific">Granulicatella balaenopterae</name>
    <dbReference type="NCBI Taxonomy" id="137733"/>
    <lineage>
        <taxon>Bacteria</taxon>
        <taxon>Bacillati</taxon>
        <taxon>Bacillota</taxon>
        <taxon>Bacilli</taxon>
        <taxon>Lactobacillales</taxon>
        <taxon>Carnobacteriaceae</taxon>
        <taxon>Granulicatella</taxon>
    </lineage>
</organism>
<dbReference type="InterPro" id="IPR029063">
    <property type="entry name" value="SAM-dependent_MTases_sf"/>
</dbReference>
<dbReference type="RefSeq" id="WP_089746901.1">
    <property type="nucleotide sequence ID" value="NZ_FOGF01000024.1"/>
</dbReference>
<dbReference type="InterPro" id="IPR041532">
    <property type="entry name" value="RlmI-like_PUA"/>
</dbReference>
<dbReference type="Pfam" id="PF17785">
    <property type="entry name" value="PUA_3"/>
    <property type="match status" value="1"/>
</dbReference>
<dbReference type="EMBL" id="FOGF01000024">
    <property type="protein sequence ID" value="SER19316.1"/>
    <property type="molecule type" value="Genomic_DNA"/>
</dbReference>
<dbReference type="STRING" id="137733.SAMN05421767_12424"/>
<feature type="domain" description="S-adenosylmethionine-dependent methyltransferase" evidence="4">
    <location>
        <begin position="172"/>
        <end position="373"/>
    </location>
</feature>
<keyword evidence="2 6" id="KW-0808">Transferase</keyword>
<dbReference type="PANTHER" id="PTHR43042:SF3">
    <property type="entry name" value="RIBOSOMAL RNA LARGE SUBUNIT METHYLTRANSFERASE YWBD-RELATED"/>
    <property type="match status" value="1"/>
</dbReference>
<dbReference type="SUPFAM" id="SSF53335">
    <property type="entry name" value="S-adenosyl-L-methionine-dependent methyltransferases"/>
    <property type="match status" value="1"/>
</dbReference>
<evidence type="ECO:0000259" key="4">
    <source>
        <dbReference type="Pfam" id="PF10672"/>
    </source>
</evidence>
<dbReference type="InterPro" id="IPR015947">
    <property type="entry name" value="PUA-like_sf"/>
</dbReference>
<dbReference type="CDD" id="cd11572">
    <property type="entry name" value="RlmI_M_like"/>
    <property type="match status" value="1"/>
</dbReference>
<dbReference type="Proteomes" id="UP000198556">
    <property type="component" value="Unassembled WGS sequence"/>
</dbReference>
<accession>A0A1H9M6I6</accession>
<dbReference type="PANTHER" id="PTHR43042">
    <property type="entry name" value="SAM-DEPENDENT METHYLTRANSFERASE"/>
    <property type="match status" value="1"/>
</dbReference>
<feature type="domain" description="RlmI-like PUA" evidence="5">
    <location>
        <begin position="5"/>
        <end position="66"/>
    </location>
</feature>
<dbReference type="GO" id="GO:0032259">
    <property type="term" value="P:methylation"/>
    <property type="evidence" value="ECO:0007669"/>
    <property type="project" value="UniProtKB-KW"/>
</dbReference>
<evidence type="ECO:0000256" key="2">
    <source>
        <dbReference type="ARBA" id="ARBA00022679"/>
    </source>
</evidence>
<dbReference type="InterPro" id="IPR019614">
    <property type="entry name" value="SAM-dep_methyl-trfase"/>
</dbReference>
<evidence type="ECO:0000313" key="7">
    <source>
        <dbReference type="Proteomes" id="UP000198556"/>
    </source>
</evidence>
<keyword evidence="7" id="KW-1185">Reference proteome</keyword>
<dbReference type="Pfam" id="PF10672">
    <property type="entry name" value="Methyltrans_SAM"/>
    <property type="match status" value="1"/>
</dbReference>
<reference evidence="6 7" key="1">
    <citation type="submission" date="2016-10" db="EMBL/GenBank/DDBJ databases">
        <authorList>
            <person name="de Groot N.N."/>
        </authorList>
    </citation>
    <scope>NUCLEOTIDE SEQUENCE [LARGE SCALE GENOMIC DNA]</scope>
    <source>
        <strain evidence="6 7">DSM 15827</strain>
    </source>
</reference>
<dbReference type="SUPFAM" id="SSF88697">
    <property type="entry name" value="PUA domain-like"/>
    <property type="match status" value="1"/>
</dbReference>
<dbReference type="Gene3D" id="3.30.750.80">
    <property type="entry name" value="RNA methyltransferase domain (HRMD) like"/>
    <property type="match status" value="1"/>
</dbReference>
<dbReference type="AlphaFoldDB" id="A0A1H9M6I6"/>
<protein>
    <submittedName>
        <fullName evidence="6">23S rRNA (Cytosine1962-C5)-methyltransferase</fullName>
    </submittedName>
</protein>